<dbReference type="EMBL" id="MN642089">
    <property type="protein sequence ID" value="QGH71924.1"/>
    <property type="molecule type" value="Genomic_DNA"/>
</dbReference>
<reference evidence="1 2" key="1">
    <citation type="submission" date="2019-11" db="EMBL/GenBank/DDBJ databases">
        <authorList>
            <person name="Lewis R."/>
            <person name="Clooney A.G."/>
            <person name="Stockdale S.R."/>
            <person name="Buttimer C."/>
            <person name="Draper L.A."/>
            <person name="Ross R.P."/>
            <person name="Hill C."/>
        </authorList>
    </citation>
    <scope>NUCLEOTIDE SEQUENCE [LARGE SCALE GENOMIC DNA]</scope>
</reference>
<organism evidence="1 2">
    <name type="scientific">Klebsiella phage N1M2</name>
    <dbReference type="NCBI Taxonomy" id="2664939"/>
    <lineage>
        <taxon>Viruses</taxon>
        <taxon>Duplodnaviria</taxon>
        <taxon>Heunggongvirae</taxon>
        <taxon>Uroviricota</taxon>
        <taxon>Caudoviricetes</taxon>
        <taxon>Chimalliviridae</taxon>
        <taxon>Nimduovirus</taxon>
        <taxon>Nimduovirus N1M2</taxon>
    </lineage>
</organism>
<sequence>MFKYNNPAHNEAELSFRQLVTQPFFKDLKHDFIHNFKNMCYHSSIGNLFANQYIKPDAKVRLVREIVGCDPICKISMSWDQEDEVLTLMNGVIIELKTERLNASKAFLAMSADKEQIGFDIEIHVHFKTGIKSVYKVPNNKLKEALIIALG</sequence>
<gene>
    <name evidence="1" type="ORF">N1M2_61</name>
</gene>
<proteinExistence type="predicted"/>
<protein>
    <submittedName>
        <fullName evidence="1">Uncharacterized protein</fullName>
    </submittedName>
</protein>
<dbReference type="Proteomes" id="UP000464669">
    <property type="component" value="Segment"/>
</dbReference>
<accession>A0A6B7ZF94</accession>
<evidence type="ECO:0000313" key="1">
    <source>
        <dbReference type="EMBL" id="QGH71924.1"/>
    </source>
</evidence>
<keyword evidence="2" id="KW-1185">Reference proteome</keyword>
<evidence type="ECO:0000313" key="2">
    <source>
        <dbReference type="Proteomes" id="UP000464669"/>
    </source>
</evidence>
<name>A0A6B7ZF94_9CAUD</name>